<feature type="non-terminal residue" evidence="4">
    <location>
        <position position="218"/>
    </location>
</feature>
<dbReference type="Pfam" id="PF00234">
    <property type="entry name" value="Tryp_alpha_amyl"/>
    <property type="match status" value="1"/>
</dbReference>
<evidence type="ECO:0000259" key="3">
    <source>
        <dbReference type="SMART" id="SM00499"/>
    </source>
</evidence>
<gene>
    <name evidence="4" type="ORF">KI387_017123</name>
</gene>
<feature type="region of interest" description="Disordered" evidence="1">
    <location>
        <begin position="129"/>
        <end position="163"/>
    </location>
</feature>
<dbReference type="Proteomes" id="UP000824469">
    <property type="component" value="Unassembled WGS sequence"/>
</dbReference>
<dbReference type="Gene3D" id="1.10.110.10">
    <property type="entry name" value="Plant lipid-transfer and hydrophobic proteins"/>
    <property type="match status" value="1"/>
</dbReference>
<organism evidence="4 5">
    <name type="scientific">Taxus chinensis</name>
    <name type="common">Chinese yew</name>
    <name type="synonym">Taxus wallichiana var. chinensis</name>
    <dbReference type="NCBI Taxonomy" id="29808"/>
    <lineage>
        <taxon>Eukaryota</taxon>
        <taxon>Viridiplantae</taxon>
        <taxon>Streptophyta</taxon>
        <taxon>Embryophyta</taxon>
        <taxon>Tracheophyta</taxon>
        <taxon>Spermatophyta</taxon>
        <taxon>Pinopsida</taxon>
        <taxon>Pinidae</taxon>
        <taxon>Conifers II</taxon>
        <taxon>Cupressales</taxon>
        <taxon>Taxaceae</taxon>
        <taxon>Taxus</taxon>
    </lineage>
</organism>
<keyword evidence="5" id="KW-1185">Reference proteome</keyword>
<reference evidence="4 5" key="1">
    <citation type="journal article" date="2021" name="Nat. Plants">
        <title>The Taxus genome provides insights into paclitaxel biosynthesis.</title>
        <authorList>
            <person name="Xiong X."/>
            <person name="Gou J."/>
            <person name="Liao Q."/>
            <person name="Li Y."/>
            <person name="Zhou Q."/>
            <person name="Bi G."/>
            <person name="Li C."/>
            <person name="Du R."/>
            <person name="Wang X."/>
            <person name="Sun T."/>
            <person name="Guo L."/>
            <person name="Liang H."/>
            <person name="Lu P."/>
            <person name="Wu Y."/>
            <person name="Zhang Z."/>
            <person name="Ro D.K."/>
            <person name="Shang Y."/>
            <person name="Huang S."/>
            <person name="Yan J."/>
        </authorList>
    </citation>
    <scope>NUCLEOTIDE SEQUENCE [LARGE SCALE GENOMIC DNA]</scope>
    <source>
        <strain evidence="4">Ta-2019</strain>
    </source>
</reference>
<proteinExistence type="predicted"/>
<dbReference type="AlphaFoldDB" id="A0AA38GIP5"/>
<name>A0AA38GIP5_TAXCH</name>
<evidence type="ECO:0000256" key="1">
    <source>
        <dbReference type="SAM" id="MobiDB-lite"/>
    </source>
</evidence>
<accession>A0AA38GIP5</accession>
<sequence>FTLPRMGFFPFIPPSPTIFKNSKCICNVGNDHYFSPNNPCHSRILLFSPAAINLDGLIGCNCNYCDENENVVEKQRREQSCDARRLNECKEFVRGGGEEMPSSRCCQELRRMPQQCRCDAIQRMFDQAEAQREEDNERRSVRRHGEEQMELQRARQLPQRCKRPHPPAATFNNAVIYSLILFLFFFSYNHLHYCRSCLGRDFYARKRLVENSVTSSII</sequence>
<feature type="domain" description="Bifunctional inhibitor/plant lipid transfer protein/seed storage helical" evidence="3">
    <location>
        <begin position="89"/>
        <end position="171"/>
    </location>
</feature>
<dbReference type="InterPro" id="IPR036312">
    <property type="entry name" value="Bifun_inhib/LTP/seed_sf"/>
</dbReference>
<keyword evidence="2" id="KW-0472">Membrane</keyword>
<dbReference type="SMART" id="SM00499">
    <property type="entry name" value="AAI"/>
    <property type="match status" value="1"/>
</dbReference>
<keyword evidence="2" id="KW-1133">Transmembrane helix</keyword>
<feature type="transmembrane region" description="Helical" evidence="2">
    <location>
        <begin position="169"/>
        <end position="188"/>
    </location>
</feature>
<dbReference type="SUPFAM" id="SSF47699">
    <property type="entry name" value="Bifunctional inhibitor/lipid-transfer protein/seed storage 2S albumin"/>
    <property type="match status" value="1"/>
</dbReference>
<keyword evidence="2" id="KW-0812">Transmembrane</keyword>
<dbReference type="InterPro" id="IPR016140">
    <property type="entry name" value="Bifunc_inhib/LTP/seed_store"/>
</dbReference>
<protein>
    <recommendedName>
        <fullName evidence="3">Bifunctional inhibitor/plant lipid transfer protein/seed storage helical domain-containing protein</fullName>
    </recommendedName>
</protein>
<evidence type="ECO:0000256" key="2">
    <source>
        <dbReference type="SAM" id="Phobius"/>
    </source>
</evidence>
<feature type="compositionally biased region" description="Basic and acidic residues" evidence="1">
    <location>
        <begin position="129"/>
        <end position="153"/>
    </location>
</feature>
<evidence type="ECO:0000313" key="5">
    <source>
        <dbReference type="Proteomes" id="UP000824469"/>
    </source>
</evidence>
<dbReference type="EMBL" id="JAHRHJ020000003">
    <property type="protein sequence ID" value="KAH9322484.1"/>
    <property type="molecule type" value="Genomic_DNA"/>
</dbReference>
<comment type="caution">
    <text evidence="4">The sequence shown here is derived from an EMBL/GenBank/DDBJ whole genome shotgun (WGS) entry which is preliminary data.</text>
</comment>
<dbReference type="CDD" id="cd00261">
    <property type="entry name" value="AAI_SS"/>
    <property type="match status" value="1"/>
</dbReference>
<evidence type="ECO:0000313" key="4">
    <source>
        <dbReference type="EMBL" id="KAH9322484.1"/>
    </source>
</evidence>